<dbReference type="SUPFAM" id="SSF51735">
    <property type="entry name" value="NAD(P)-binding Rossmann-fold domains"/>
    <property type="match status" value="1"/>
</dbReference>
<sequence length="260" mass="29168">MQRIGILNVDAFTEKLVRGLFRVVPESQVFLFCANNERARKLAVDLPCWTPDSYQNVVDEVDVIFIGGDSDSLHDIAPQVRLRGTQTLVSLVPGISIQRLRDVFGHADCVRLMLTFAAEMNKSTVILTAAENPIQQLFARVGELMVFTDESEFELATVSMGMNSGFYYLAEGLQRWFVQKGLTEDVARRLVLNGLKDVVQYAEYKESARLDELGKEMALSGHFTLEGLEILSQMQALKPWIIASERALSAIHEHSKKTLT</sequence>
<comment type="caution">
    <text evidence="2">The sequence shown here is derived from an EMBL/GenBank/DDBJ whole genome shotgun (WGS) entry which is preliminary data.</text>
</comment>
<dbReference type="InterPro" id="IPR036291">
    <property type="entry name" value="NAD(P)-bd_dom_sf"/>
</dbReference>
<dbReference type="EMBL" id="JABWQF010000014">
    <property type="protein sequence ID" value="MBC3294255.1"/>
    <property type="molecule type" value="Genomic_DNA"/>
</dbReference>
<dbReference type="AlphaFoldDB" id="A0A8H9YV92"/>
<dbReference type="GO" id="GO:0055129">
    <property type="term" value="P:L-proline biosynthetic process"/>
    <property type="evidence" value="ECO:0007669"/>
    <property type="project" value="TreeGrafter"/>
</dbReference>
<dbReference type="PANTHER" id="PTHR11645:SF0">
    <property type="entry name" value="PYRROLINE-5-CARBOXYLATE REDUCTASE 3"/>
    <property type="match status" value="1"/>
</dbReference>
<dbReference type="PANTHER" id="PTHR11645">
    <property type="entry name" value="PYRROLINE-5-CARBOXYLATE REDUCTASE"/>
    <property type="match status" value="1"/>
</dbReference>
<evidence type="ECO:0000313" key="2">
    <source>
        <dbReference type="EMBL" id="MBC3294255.1"/>
    </source>
</evidence>
<keyword evidence="1" id="KW-0560">Oxidoreductase</keyword>
<accession>A0A8H9YV92</accession>
<protein>
    <submittedName>
        <fullName evidence="2">Pyrroline-5-carboxylate reductase</fullName>
    </submittedName>
</protein>
<name>A0A8H9YV92_9PSED</name>
<gene>
    <name evidence="2" type="ORF">HU722_22275</name>
</gene>
<dbReference type="GO" id="GO:0004735">
    <property type="term" value="F:pyrroline-5-carboxylate reductase activity"/>
    <property type="evidence" value="ECO:0007669"/>
    <property type="project" value="TreeGrafter"/>
</dbReference>
<evidence type="ECO:0000256" key="1">
    <source>
        <dbReference type="ARBA" id="ARBA00023002"/>
    </source>
</evidence>
<proteinExistence type="predicted"/>
<dbReference type="Gene3D" id="3.40.50.720">
    <property type="entry name" value="NAD(P)-binding Rossmann-like Domain"/>
    <property type="match status" value="1"/>
</dbReference>
<organism evidence="2">
    <name type="scientific">Pseudomonas tritici</name>
    <dbReference type="NCBI Taxonomy" id="2745518"/>
    <lineage>
        <taxon>Bacteria</taxon>
        <taxon>Pseudomonadati</taxon>
        <taxon>Pseudomonadota</taxon>
        <taxon>Gammaproteobacteria</taxon>
        <taxon>Pseudomonadales</taxon>
        <taxon>Pseudomonadaceae</taxon>
        <taxon>Pseudomonas</taxon>
    </lineage>
</organism>
<reference evidence="2" key="1">
    <citation type="journal article" date="2020" name="Microorganisms">
        <title>Reliable Identification of Environmental Pseudomonas Isolates Using the rpoD Gene.</title>
        <authorList>
            <consortium name="The Broad Institute Genome Sequencing Platform"/>
            <person name="Girard L."/>
            <person name="Lood C."/>
            <person name="Rokni-Zadeh H."/>
            <person name="van Noort V."/>
            <person name="Lavigne R."/>
            <person name="De Mot R."/>
        </authorList>
    </citation>
    <scope>NUCLEOTIDE SEQUENCE [LARGE SCALE GENOMIC DNA]</scope>
    <source>
        <strain evidence="2">SWRI145</strain>
    </source>
</reference>
<dbReference type="Gene3D" id="1.10.3730.10">
    <property type="entry name" value="ProC C-terminal domain-like"/>
    <property type="match status" value="1"/>
</dbReference>